<evidence type="ECO:0000256" key="8">
    <source>
        <dbReference type="ARBA" id="ARBA00022741"/>
    </source>
</evidence>
<evidence type="ECO:0000256" key="7">
    <source>
        <dbReference type="ARBA" id="ARBA00022692"/>
    </source>
</evidence>
<organism evidence="18 19">
    <name type="scientific">Paenibacillus mucilaginosus (strain KNP414)</name>
    <dbReference type="NCBI Taxonomy" id="1036673"/>
    <lineage>
        <taxon>Bacteria</taxon>
        <taxon>Bacillati</taxon>
        <taxon>Bacillota</taxon>
        <taxon>Bacilli</taxon>
        <taxon>Bacillales</taxon>
        <taxon>Paenibacillaceae</taxon>
        <taxon>Paenibacillus</taxon>
    </lineage>
</organism>
<feature type="compositionally biased region" description="Acidic residues" evidence="14">
    <location>
        <begin position="108"/>
        <end position="121"/>
    </location>
</feature>
<dbReference type="Gene3D" id="1.10.287.130">
    <property type="match status" value="1"/>
</dbReference>
<dbReference type="CDD" id="cd00082">
    <property type="entry name" value="HisKA"/>
    <property type="match status" value="1"/>
</dbReference>
<protein>
    <recommendedName>
        <fullName evidence="3">histidine kinase</fullName>
        <ecNumber evidence="3">2.7.13.3</ecNumber>
    </recommendedName>
</protein>
<sequence>MSKPVKIKKPRKPVLDRFPFRLFPFTLLRGFLLFLADLYKMAKVQVERSVRLQLVLTFGVCLLASLIFYSISSAIFGQINKGTVIDYSVGIDRIDSEARGLIRLLEPVQDDEELEEPEGGSEESVTSEAVQPGTSGAGAGAAATAGTPGAAGTQAASAIGAAGAAGVASGQSAGAAAAAGTMAAVPAAPGTVTAPAGAAGSASVQAAPTAPGAVSAPAAAAGAASVQAAPTAPGAVSAPAGAAGSASVQAAPTAPSAVSAPAAGSAGTVPAVPAAPAVPPAAVVPGTPTDAEQRERDAEDQRRRLEQQERNKRQFLNTVKQLAANENYKTVITDLEGRVVFRSENAPETYVDVHSVIRNAMNARNSSDDSRTEFSSFYPVTYNNQKSYLIVTGIPQPVISYRKGTSPLSMLSAFAVFIFLFYYLTQRKMRYIEELAGGLRIIATGNLDHRVIERSNDELGSLAKDMNQMVADLQHRIEEERRSERSKNELITNVSHDLRTPLTLIMGYLKLLHDRNYESPEQAAGYVGIAYSKAEKLRGLIEDLFEYTKYSSQEVPLYKKGVILNEVLEQLLEEYVTLSEEQQLTLIRSLPQERLPVRVDVEKIIRVFENLLGNAVKYSPKPGVISVGMAKDRGWAVVRISNKADALTRDQLEQLFDRFYRVDAARNSSSGGTGLGLAIAKSIVESHGGSIWAESDQGDIHFYVKLKLQE</sequence>
<dbReference type="InterPro" id="IPR050398">
    <property type="entry name" value="HssS/ArlS-like"/>
</dbReference>
<keyword evidence="9 18" id="KW-0418">Kinase</keyword>
<dbReference type="InterPro" id="IPR036890">
    <property type="entry name" value="HATPase_C_sf"/>
</dbReference>
<evidence type="ECO:0000256" key="15">
    <source>
        <dbReference type="SAM" id="Phobius"/>
    </source>
</evidence>
<dbReference type="SUPFAM" id="SSF47384">
    <property type="entry name" value="Homodimeric domain of signal transducing histidine kinase"/>
    <property type="match status" value="1"/>
</dbReference>
<dbReference type="SUPFAM" id="SSF55874">
    <property type="entry name" value="ATPase domain of HSP90 chaperone/DNA topoisomerase II/histidine kinase"/>
    <property type="match status" value="1"/>
</dbReference>
<evidence type="ECO:0000256" key="4">
    <source>
        <dbReference type="ARBA" id="ARBA00022475"/>
    </source>
</evidence>
<keyword evidence="4" id="KW-1003">Cell membrane</keyword>
<dbReference type="FunFam" id="3.30.565.10:FF:000006">
    <property type="entry name" value="Sensor histidine kinase WalK"/>
    <property type="match status" value="1"/>
</dbReference>
<dbReference type="PROSITE" id="PS50885">
    <property type="entry name" value="HAMP"/>
    <property type="match status" value="1"/>
</dbReference>
<evidence type="ECO:0000256" key="14">
    <source>
        <dbReference type="SAM" id="MobiDB-lite"/>
    </source>
</evidence>
<dbReference type="CDD" id="cd00075">
    <property type="entry name" value="HATPase"/>
    <property type="match status" value="1"/>
</dbReference>
<dbReference type="Gene3D" id="6.10.340.10">
    <property type="match status" value="1"/>
</dbReference>
<evidence type="ECO:0000256" key="2">
    <source>
        <dbReference type="ARBA" id="ARBA00004651"/>
    </source>
</evidence>
<dbReference type="PANTHER" id="PTHR45528:SF8">
    <property type="entry name" value="HISTIDINE KINASE"/>
    <property type="match status" value="1"/>
</dbReference>
<keyword evidence="11 15" id="KW-1133">Transmembrane helix</keyword>
<dbReference type="Gene3D" id="3.30.565.10">
    <property type="entry name" value="Histidine kinase-like ATPase, C-terminal domain"/>
    <property type="match status" value="1"/>
</dbReference>
<dbReference type="InterPro" id="IPR003661">
    <property type="entry name" value="HisK_dim/P_dom"/>
</dbReference>
<keyword evidence="12" id="KW-0902">Two-component regulatory system</keyword>
<evidence type="ECO:0000256" key="10">
    <source>
        <dbReference type="ARBA" id="ARBA00022840"/>
    </source>
</evidence>
<dbReference type="CDD" id="cd06225">
    <property type="entry name" value="HAMP"/>
    <property type="match status" value="1"/>
</dbReference>
<dbReference type="GO" id="GO:0000155">
    <property type="term" value="F:phosphorelay sensor kinase activity"/>
    <property type="evidence" value="ECO:0007669"/>
    <property type="project" value="InterPro"/>
</dbReference>
<feature type="compositionally biased region" description="Basic and acidic residues" evidence="14">
    <location>
        <begin position="291"/>
        <end position="312"/>
    </location>
</feature>
<feature type="transmembrane region" description="Helical" evidence="15">
    <location>
        <begin position="51"/>
        <end position="71"/>
    </location>
</feature>
<dbReference type="SMART" id="SM00388">
    <property type="entry name" value="HisKA"/>
    <property type="match status" value="1"/>
</dbReference>
<feature type="transmembrane region" description="Helical" evidence="15">
    <location>
        <begin position="20"/>
        <end position="39"/>
    </location>
</feature>
<feature type="transmembrane region" description="Helical" evidence="15">
    <location>
        <begin position="408"/>
        <end position="425"/>
    </location>
</feature>
<evidence type="ECO:0000256" key="9">
    <source>
        <dbReference type="ARBA" id="ARBA00022777"/>
    </source>
</evidence>
<evidence type="ECO:0000313" key="18">
    <source>
        <dbReference type="EMBL" id="AEI45157.1"/>
    </source>
</evidence>
<evidence type="ECO:0000256" key="11">
    <source>
        <dbReference type="ARBA" id="ARBA00022989"/>
    </source>
</evidence>
<evidence type="ECO:0000313" key="19">
    <source>
        <dbReference type="Proteomes" id="UP000006620"/>
    </source>
</evidence>
<name>F8F9V9_PAEMK</name>
<dbReference type="AlphaFoldDB" id="F8F9V9"/>
<dbReference type="SMART" id="SM00304">
    <property type="entry name" value="HAMP"/>
    <property type="match status" value="1"/>
</dbReference>
<dbReference type="SMART" id="SM00387">
    <property type="entry name" value="HATPase_c"/>
    <property type="match status" value="1"/>
</dbReference>
<dbReference type="EC" id="2.7.13.3" evidence="3"/>
<dbReference type="FunFam" id="1.10.287.130:FF:000001">
    <property type="entry name" value="Two-component sensor histidine kinase"/>
    <property type="match status" value="1"/>
</dbReference>
<dbReference type="HOGENOM" id="CLU_399995_0_0_9"/>
<keyword evidence="5" id="KW-0597">Phosphoprotein</keyword>
<feature type="domain" description="Histidine kinase" evidence="16">
    <location>
        <begin position="493"/>
        <end position="710"/>
    </location>
</feature>
<dbReference type="InterPro" id="IPR003594">
    <property type="entry name" value="HATPase_dom"/>
</dbReference>
<comment type="catalytic activity">
    <reaction evidence="1">
        <text>ATP + protein L-histidine = ADP + protein N-phospho-L-histidine.</text>
        <dbReference type="EC" id="2.7.13.3"/>
    </reaction>
</comment>
<dbReference type="InterPro" id="IPR003660">
    <property type="entry name" value="HAMP_dom"/>
</dbReference>
<feature type="region of interest" description="Disordered" evidence="14">
    <location>
        <begin position="105"/>
        <end position="147"/>
    </location>
</feature>
<keyword evidence="8" id="KW-0547">Nucleotide-binding</keyword>
<keyword evidence="7 15" id="KW-0812">Transmembrane</keyword>
<evidence type="ECO:0000259" key="16">
    <source>
        <dbReference type="PROSITE" id="PS50109"/>
    </source>
</evidence>
<dbReference type="InterPro" id="IPR004358">
    <property type="entry name" value="Sig_transdc_His_kin-like_C"/>
</dbReference>
<dbReference type="RefSeq" id="WP_013920301.1">
    <property type="nucleotide sequence ID" value="NC_015690.1"/>
</dbReference>
<evidence type="ECO:0000256" key="1">
    <source>
        <dbReference type="ARBA" id="ARBA00000085"/>
    </source>
</evidence>
<evidence type="ECO:0000256" key="12">
    <source>
        <dbReference type="ARBA" id="ARBA00023012"/>
    </source>
</evidence>
<gene>
    <name evidence="18" type="ordered locus">KNP414_06637</name>
</gene>
<evidence type="ECO:0000256" key="13">
    <source>
        <dbReference type="ARBA" id="ARBA00023136"/>
    </source>
</evidence>
<accession>F8F9V9</accession>
<feature type="region of interest" description="Disordered" evidence="14">
    <location>
        <begin position="277"/>
        <end position="312"/>
    </location>
</feature>
<dbReference type="Pfam" id="PF02518">
    <property type="entry name" value="HATPase_c"/>
    <property type="match status" value="1"/>
</dbReference>
<evidence type="ECO:0000256" key="5">
    <source>
        <dbReference type="ARBA" id="ARBA00022553"/>
    </source>
</evidence>
<dbReference type="Pfam" id="PF00672">
    <property type="entry name" value="HAMP"/>
    <property type="match status" value="1"/>
</dbReference>
<dbReference type="SUPFAM" id="SSF158472">
    <property type="entry name" value="HAMP domain-like"/>
    <property type="match status" value="1"/>
</dbReference>
<reference evidence="19" key="1">
    <citation type="submission" date="2011-06" db="EMBL/GenBank/DDBJ databases">
        <title>Complete genome sequence of Paenibacillus mucilaginosus KNP414.</title>
        <authorList>
            <person name="Wang J."/>
            <person name="Hu S."/>
            <person name="Hu X."/>
            <person name="Zhang B."/>
            <person name="Dong D."/>
            <person name="Zhang S."/>
            <person name="Zhao K."/>
            <person name="Wu D."/>
        </authorList>
    </citation>
    <scope>NUCLEOTIDE SEQUENCE [LARGE SCALE GENOMIC DNA]</scope>
    <source>
        <strain evidence="19">KNP414</strain>
    </source>
</reference>
<dbReference type="PRINTS" id="PR00344">
    <property type="entry name" value="BCTRLSENSOR"/>
</dbReference>
<proteinExistence type="predicted"/>
<dbReference type="GO" id="GO:0005524">
    <property type="term" value="F:ATP binding"/>
    <property type="evidence" value="ECO:0007669"/>
    <property type="project" value="UniProtKB-KW"/>
</dbReference>
<feature type="compositionally biased region" description="Low complexity" evidence="14">
    <location>
        <begin position="277"/>
        <end position="288"/>
    </location>
</feature>
<dbReference type="GO" id="GO:0005886">
    <property type="term" value="C:plasma membrane"/>
    <property type="evidence" value="ECO:0007669"/>
    <property type="project" value="UniProtKB-SubCell"/>
</dbReference>
<dbReference type="KEGG" id="pms:KNP414_06637"/>
<feature type="domain" description="HAMP" evidence="17">
    <location>
        <begin position="426"/>
        <end position="478"/>
    </location>
</feature>
<dbReference type="PROSITE" id="PS50109">
    <property type="entry name" value="HIS_KIN"/>
    <property type="match status" value="1"/>
</dbReference>
<reference evidence="18 19" key="2">
    <citation type="journal article" date="2013" name="Genome Announc.">
        <title>Genome Sequence of Growth-Improving Paenibacillus mucilaginosus Strain KNP414.</title>
        <authorList>
            <person name="Lu J.J."/>
            <person name="Wang J.F."/>
            <person name="Hu X.F."/>
        </authorList>
    </citation>
    <scope>NUCLEOTIDE SEQUENCE [LARGE SCALE GENOMIC DNA]</scope>
    <source>
        <strain evidence="18 19">KNP414</strain>
    </source>
</reference>
<keyword evidence="13 15" id="KW-0472">Membrane</keyword>
<keyword evidence="6" id="KW-0808">Transferase</keyword>
<dbReference type="InterPro" id="IPR005467">
    <property type="entry name" value="His_kinase_dom"/>
</dbReference>
<comment type="subcellular location">
    <subcellularLocation>
        <location evidence="2">Cell membrane</location>
        <topology evidence="2">Multi-pass membrane protein</topology>
    </subcellularLocation>
</comment>
<evidence type="ECO:0000256" key="3">
    <source>
        <dbReference type="ARBA" id="ARBA00012438"/>
    </source>
</evidence>
<dbReference type="Pfam" id="PF00512">
    <property type="entry name" value="HisKA"/>
    <property type="match status" value="1"/>
</dbReference>
<evidence type="ECO:0000259" key="17">
    <source>
        <dbReference type="PROSITE" id="PS50885"/>
    </source>
</evidence>
<dbReference type="EMBL" id="CP002869">
    <property type="protein sequence ID" value="AEI45157.1"/>
    <property type="molecule type" value="Genomic_DNA"/>
</dbReference>
<dbReference type="PANTHER" id="PTHR45528">
    <property type="entry name" value="SENSOR HISTIDINE KINASE CPXA"/>
    <property type="match status" value="1"/>
</dbReference>
<evidence type="ECO:0000256" key="6">
    <source>
        <dbReference type="ARBA" id="ARBA00022679"/>
    </source>
</evidence>
<dbReference type="PATRIC" id="fig|1036673.3.peg.6187"/>
<dbReference type="Proteomes" id="UP000006620">
    <property type="component" value="Chromosome"/>
</dbReference>
<dbReference type="InterPro" id="IPR036097">
    <property type="entry name" value="HisK_dim/P_sf"/>
</dbReference>
<keyword evidence="10" id="KW-0067">ATP-binding</keyword>